<feature type="binding site" evidence="10">
    <location>
        <position position="202"/>
    </location>
    <ligand>
        <name>Mn(2+)</name>
        <dbReference type="ChEBI" id="CHEBI:29035"/>
    </ligand>
</feature>
<dbReference type="SUPFAM" id="SSF68923">
    <property type="entry name" value="PEP carboxykinase N-terminal domain"/>
    <property type="match status" value="1"/>
</dbReference>
<keyword evidence="10" id="KW-0464">Manganese</keyword>
<dbReference type="GO" id="GO:0004612">
    <property type="term" value="F:phosphoenolpyruvate carboxykinase (ATP) activity"/>
    <property type="evidence" value="ECO:0007669"/>
    <property type="project" value="UniProtKB-UniRule"/>
</dbReference>
<dbReference type="SUPFAM" id="SSF53795">
    <property type="entry name" value="PEP carboxykinase-like"/>
    <property type="match status" value="1"/>
</dbReference>
<evidence type="ECO:0000313" key="12">
    <source>
        <dbReference type="Proteomes" id="UP000281028"/>
    </source>
</evidence>
<feature type="binding site" evidence="10">
    <location>
        <position position="259"/>
    </location>
    <ligand>
        <name>Mn(2+)</name>
        <dbReference type="ChEBI" id="CHEBI:29035"/>
    </ligand>
</feature>
<dbReference type="NCBIfam" id="NF006821">
    <property type="entry name" value="PRK09344.1-3"/>
    <property type="match status" value="1"/>
</dbReference>
<keyword evidence="12" id="KW-1185">Reference proteome</keyword>
<dbReference type="InterPro" id="IPR001272">
    <property type="entry name" value="PEP_carboxykinase_ATP"/>
</dbReference>
<dbReference type="CDD" id="cd00484">
    <property type="entry name" value="PEPCK_ATP"/>
    <property type="match status" value="1"/>
</dbReference>
<feature type="binding site" evidence="10">
    <location>
        <begin position="238"/>
        <end position="246"/>
    </location>
    <ligand>
        <name>ATP</name>
        <dbReference type="ChEBI" id="CHEBI:30616"/>
    </ligand>
</feature>
<feature type="binding site" evidence="10">
    <location>
        <position position="324"/>
    </location>
    <ligand>
        <name>substrate</name>
    </ligand>
</feature>
<dbReference type="GO" id="GO:0005524">
    <property type="term" value="F:ATP binding"/>
    <property type="evidence" value="ECO:0007669"/>
    <property type="project" value="UniProtKB-UniRule"/>
</dbReference>
<evidence type="ECO:0000313" key="11">
    <source>
        <dbReference type="EMBL" id="NSL88479.1"/>
    </source>
</evidence>
<proteinExistence type="inferred from homology"/>
<feature type="binding site" evidence="10">
    <location>
        <position position="202"/>
    </location>
    <ligand>
        <name>ATP</name>
        <dbReference type="ChEBI" id="CHEBI:30616"/>
    </ligand>
</feature>
<sequence>MQMSSVRNPVADLRELGIENVSNVYYQLSPEELAEQTVARNQGVFSDTGALAVNTGTFTGRSPKDKFIVKDAITSDTVNWNDFNIPISEANFDRLYKKITAYFTGKDVWVRDCYACADEDYRVNVKVVTELPWSNLFAYNMFLRPAEDELDYMHTDWTVIQAPGCLADPATDGTRQQNFSVVNFTKKVIIIGGSAYTGEIKKGIFTILNYVLPHDKHVLSMHCSANLGKDGDTAVFFGLSGTGKTTLSADPARKLIGDDEHGWTSTGVFNFEGGCYAKCIDLSEEKEPQIFRAVRKGALLENITFFPGTKTVNYADGSITENTRVSYPLSYIENALEPSVGGIPRNIFFLTCDAYGVLPPISRLSPGQAMYQFISGYTAKVAGTEAGITEPKSTFSACFGAPFLPLHPAQYAQMLGERMRQYQVNVWLINTGWTGGAYGTGNRIKLSFTRAMISAALKGELDNATFQPHPVFGFEMPTACPGVPDNILDPRNTWDDKAAYDEKAKDLAGQFVRNFEKYAAAADAEILAAAPKTA</sequence>
<comment type="subcellular location">
    <subcellularLocation>
        <location evidence="10">Cytoplasm</location>
    </subcellularLocation>
</comment>
<dbReference type="GO" id="GO:0006094">
    <property type="term" value="P:gluconeogenesis"/>
    <property type="evidence" value="ECO:0007669"/>
    <property type="project" value="UniProtKB-UniRule"/>
</dbReference>
<dbReference type="AlphaFoldDB" id="A0A3S1CY69"/>
<comment type="pathway">
    <text evidence="1 10">Carbohydrate biosynthesis; gluconeogenesis.</text>
</comment>
<evidence type="ECO:0000256" key="2">
    <source>
        <dbReference type="ARBA" id="ARBA00006052"/>
    </source>
</evidence>
<dbReference type="NCBIfam" id="TIGR00224">
    <property type="entry name" value="pckA"/>
    <property type="match status" value="1"/>
</dbReference>
<keyword evidence="6 10" id="KW-0210">Decarboxylase</keyword>
<comment type="caution">
    <text evidence="11">The sequence shown here is derived from an EMBL/GenBank/DDBJ whole genome shotgun (WGS) entry which is preliminary data.</text>
</comment>
<dbReference type="InterPro" id="IPR013035">
    <property type="entry name" value="PEP_carboxykinase_C"/>
</dbReference>
<feature type="binding site" evidence="10">
    <location>
        <position position="324"/>
    </location>
    <ligand>
        <name>ATP</name>
        <dbReference type="ChEBI" id="CHEBI:30616"/>
    </ligand>
</feature>
<dbReference type="NCBIfam" id="NF006820">
    <property type="entry name" value="PRK09344.1-2"/>
    <property type="match status" value="1"/>
</dbReference>
<evidence type="ECO:0000256" key="6">
    <source>
        <dbReference type="ARBA" id="ARBA00022793"/>
    </source>
</evidence>
<feature type="binding site" evidence="10">
    <location>
        <position position="287"/>
    </location>
    <ligand>
        <name>ATP</name>
        <dbReference type="ChEBI" id="CHEBI:30616"/>
    </ligand>
</feature>
<dbReference type="Gene3D" id="3.40.449.10">
    <property type="entry name" value="Phosphoenolpyruvate Carboxykinase, domain 1"/>
    <property type="match status" value="1"/>
</dbReference>
<comment type="catalytic activity">
    <reaction evidence="9 10">
        <text>oxaloacetate + ATP = phosphoenolpyruvate + ADP + CO2</text>
        <dbReference type="Rhea" id="RHEA:18617"/>
        <dbReference type="ChEBI" id="CHEBI:16452"/>
        <dbReference type="ChEBI" id="CHEBI:16526"/>
        <dbReference type="ChEBI" id="CHEBI:30616"/>
        <dbReference type="ChEBI" id="CHEBI:58702"/>
        <dbReference type="ChEBI" id="CHEBI:456216"/>
        <dbReference type="EC" id="4.1.1.49"/>
    </reaction>
</comment>
<evidence type="ECO:0000256" key="9">
    <source>
        <dbReference type="ARBA" id="ARBA00047371"/>
    </source>
</evidence>
<feature type="binding site" evidence="10">
    <location>
        <position position="196"/>
    </location>
    <ligand>
        <name>substrate</name>
    </ligand>
</feature>
<keyword evidence="8 10" id="KW-0456">Lyase</keyword>
<organism evidence="11 12">
    <name type="scientific">Chitinophaga solisilvae</name>
    <dbReference type="NCBI Taxonomy" id="1233460"/>
    <lineage>
        <taxon>Bacteria</taxon>
        <taxon>Pseudomonadati</taxon>
        <taxon>Bacteroidota</taxon>
        <taxon>Chitinophagia</taxon>
        <taxon>Chitinophagales</taxon>
        <taxon>Chitinophagaceae</taxon>
        <taxon>Chitinophaga</taxon>
    </lineage>
</organism>
<feature type="binding site" evidence="10">
    <location>
        <position position="61"/>
    </location>
    <ligand>
        <name>substrate</name>
    </ligand>
</feature>
<evidence type="ECO:0000256" key="3">
    <source>
        <dbReference type="ARBA" id="ARBA00012363"/>
    </source>
</evidence>
<evidence type="ECO:0000256" key="8">
    <source>
        <dbReference type="ARBA" id="ARBA00023239"/>
    </source>
</evidence>
<dbReference type="PANTHER" id="PTHR30031">
    <property type="entry name" value="PHOSPHOENOLPYRUVATE CARBOXYKINASE ATP"/>
    <property type="match status" value="1"/>
</dbReference>
<dbReference type="PANTHER" id="PTHR30031:SF0">
    <property type="entry name" value="PHOSPHOENOLPYRUVATE CARBOXYKINASE (ATP)"/>
    <property type="match status" value="1"/>
</dbReference>
<dbReference type="GO" id="GO:0046872">
    <property type="term" value="F:metal ion binding"/>
    <property type="evidence" value="ECO:0007669"/>
    <property type="project" value="UniProtKB-KW"/>
</dbReference>
<dbReference type="Proteomes" id="UP000281028">
    <property type="component" value="Unassembled WGS sequence"/>
</dbReference>
<protein>
    <recommendedName>
        <fullName evidence="3 10">Phosphoenolpyruvate carboxykinase (ATP)</fullName>
        <shortName evidence="10">PCK</shortName>
        <shortName evidence="10">PEP carboxykinase</shortName>
        <shortName evidence="10">PEPCK</shortName>
        <ecNumber evidence="3 10">4.1.1.49</ecNumber>
    </recommendedName>
</protein>
<keyword evidence="10" id="KW-0479">Metal-binding</keyword>
<evidence type="ECO:0000256" key="4">
    <source>
        <dbReference type="ARBA" id="ARBA00022432"/>
    </source>
</evidence>
<evidence type="ECO:0000256" key="7">
    <source>
        <dbReference type="ARBA" id="ARBA00022840"/>
    </source>
</evidence>
<comment type="cofactor">
    <cofactor evidence="10">
        <name>Mn(2+)</name>
        <dbReference type="ChEBI" id="CHEBI:29035"/>
    </cofactor>
    <text evidence="10">Binds 1 Mn(2+) ion per subunit.</text>
</comment>
<feature type="binding site" evidence="10">
    <location>
        <begin position="443"/>
        <end position="444"/>
    </location>
    <ligand>
        <name>ATP</name>
        <dbReference type="ChEBI" id="CHEBI:30616"/>
    </ligand>
</feature>
<dbReference type="GO" id="GO:0005829">
    <property type="term" value="C:cytosol"/>
    <property type="evidence" value="ECO:0007669"/>
    <property type="project" value="TreeGrafter"/>
</dbReference>
<dbReference type="RefSeq" id="WP_127043483.1">
    <property type="nucleotide sequence ID" value="NZ_JAABOK010000002.1"/>
</dbReference>
<dbReference type="EMBL" id="RIAR02000001">
    <property type="protein sequence ID" value="NSL88479.1"/>
    <property type="molecule type" value="Genomic_DNA"/>
</dbReference>
<dbReference type="InterPro" id="IPR008210">
    <property type="entry name" value="PEP_carboxykinase_N"/>
</dbReference>
<dbReference type="FunFam" id="2.170.8.10:FF:000001">
    <property type="entry name" value="Phosphoenolpyruvate carboxykinase (ATP)"/>
    <property type="match status" value="1"/>
</dbReference>
<evidence type="ECO:0000256" key="1">
    <source>
        <dbReference type="ARBA" id="ARBA00004742"/>
    </source>
</evidence>
<evidence type="ECO:0000256" key="5">
    <source>
        <dbReference type="ARBA" id="ARBA00022741"/>
    </source>
</evidence>
<feature type="binding site" evidence="10">
    <location>
        <position position="222"/>
    </location>
    <ligand>
        <name>ATP</name>
        <dbReference type="ChEBI" id="CHEBI:30616"/>
    </ligand>
</feature>
<keyword evidence="10" id="KW-0963">Cytoplasm</keyword>
<evidence type="ECO:0000256" key="10">
    <source>
        <dbReference type="HAMAP-Rule" id="MF_00453"/>
    </source>
</evidence>
<dbReference type="Gene3D" id="2.170.8.10">
    <property type="entry name" value="Phosphoenolpyruvate Carboxykinase, domain 2"/>
    <property type="match status" value="1"/>
</dbReference>
<dbReference type="EC" id="4.1.1.49" evidence="3 10"/>
<dbReference type="Gene3D" id="3.90.228.20">
    <property type="match status" value="1"/>
</dbReference>
<dbReference type="HAMAP" id="MF_00453">
    <property type="entry name" value="PEPCK_ATP"/>
    <property type="match status" value="1"/>
</dbReference>
<feature type="binding site" evidence="10">
    <location>
        <position position="222"/>
    </location>
    <ligand>
        <name>Mn(2+)</name>
        <dbReference type="ChEBI" id="CHEBI:29035"/>
    </ligand>
</feature>
<feature type="binding site" evidence="10">
    <location>
        <position position="202"/>
    </location>
    <ligand>
        <name>substrate</name>
    </ligand>
</feature>
<dbReference type="OrthoDB" id="9806325at2"/>
<dbReference type="Pfam" id="PF01293">
    <property type="entry name" value="PEPCK_ATP"/>
    <property type="match status" value="1"/>
</dbReference>
<keyword evidence="7 10" id="KW-0067">ATP-binding</keyword>
<reference evidence="11" key="1">
    <citation type="submission" date="2020-05" db="EMBL/GenBank/DDBJ databases">
        <title>Chitinophaga laudate sp. nov., isolated from a tropical peat swamp.</title>
        <authorList>
            <person name="Goh C.B.S."/>
            <person name="Lee M.S."/>
            <person name="Parimannan S."/>
            <person name="Pasbakhsh P."/>
            <person name="Yule C.M."/>
            <person name="Rajandas H."/>
            <person name="Loke S."/>
            <person name="Croft L."/>
            <person name="Tan J.B.L."/>
        </authorList>
    </citation>
    <scope>NUCLEOTIDE SEQUENCE</scope>
    <source>
        <strain evidence="11">Mgbs1</strain>
    </source>
</reference>
<feature type="binding site" evidence="10">
    <location>
        <position position="449"/>
    </location>
    <ligand>
        <name>ATP</name>
        <dbReference type="ChEBI" id="CHEBI:30616"/>
    </ligand>
</feature>
<keyword evidence="5 10" id="KW-0547">Nucleotide-binding</keyword>
<keyword evidence="4 10" id="KW-0312">Gluconeogenesis</keyword>
<accession>A0A3S1CY69</accession>
<comment type="similarity">
    <text evidence="2 10">Belongs to the phosphoenolpyruvate carboxykinase (ATP) family.</text>
</comment>
<gene>
    <name evidence="10 11" type="primary">pckA</name>
    <name evidence="11" type="ORF">ECE50_016685</name>
</gene>
<dbReference type="PIRSF" id="PIRSF006294">
    <property type="entry name" value="PEP_crbxkin"/>
    <property type="match status" value="1"/>
</dbReference>
<name>A0A3S1CY69_9BACT</name>
<comment type="function">
    <text evidence="10">Involved in the gluconeogenesis. Catalyzes the conversion of oxaloacetate (OAA) to phosphoenolpyruvate (PEP) through direct phosphoryl transfer between the nucleoside triphosphate and OAA.</text>
</comment>